<protein>
    <submittedName>
        <fullName evidence="1">Retrotransposon protein</fullName>
    </submittedName>
</protein>
<evidence type="ECO:0000313" key="1">
    <source>
        <dbReference type="EMBL" id="KAA0054130.1"/>
    </source>
</evidence>
<evidence type="ECO:0000313" key="2">
    <source>
        <dbReference type="Proteomes" id="UP000321393"/>
    </source>
</evidence>
<accession>A0A5A7UFV5</accession>
<dbReference type="PANTHER" id="PTHR46250:SF18">
    <property type="entry name" value="MYB_SANT-LIKE DOMAIN-CONTAINING PROTEIN"/>
    <property type="match status" value="1"/>
</dbReference>
<comment type="caution">
    <text evidence="1">The sequence shown here is derived from an EMBL/GenBank/DDBJ whole genome shotgun (WGS) entry which is preliminary data.</text>
</comment>
<name>A0A5A7UFV5_CUCMM</name>
<gene>
    <name evidence="1" type="ORF">E6C27_scaffold131G00460</name>
</gene>
<dbReference type="AlphaFoldDB" id="A0A5A7UFV5"/>
<organism evidence="1 2">
    <name type="scientific">Cucumis melo var. makuwa</name>
    <name type="common">Oriental melon</name>
    <dbReference type="NCBI Taxonomy" id="1194695"/>
    <lineage>
        <taxon>Eukaryota</taxon>
        <taxon>Viridiplantae</taxon>
        <taxon>Streptophyta</taxon>
        <taxon>Embryophyta</taxon>
        <taxon>Tracheophyta</taxon>
        <taxon>Spermatophyta</taxon>
        <taxon>Magnoliopsida</taxon>
        <taxon>eudicotyledons</taxon>
        <taxon>Gunneridae</taxon>
        <taxon>Pentapetalae</taxon>
        <taxon>rosids</taxon>
        <taxon>fabids</taxon>
        <taxon>Cucurbitales</taxon>
        <taxon>Cucurbitaceae</taxon>
        <taxon>Benincaseae</taxon>
        <taxon>Cucumis</taxon>
    </lineage>
</organism>
<sequence length="161" mass="17598">MNLHTTAADDRRMVSGGNFGGPCVWEIEKLGGGKLRLFVKGALEGGGQITRPQTRLLGSVGENSGGEDGPACSGFGWNDKLKCIIAEKDVFDSWVKMHPAAKCLQNKSFPYYDELSYVFEKNRVTGACVETFVDVESNVLGESEGFQPEDGIDMEFPTMYN</sequence>
<dbReference type="PANTHER" id="PTHR46250">
    <property type="entry name" value="MYB/SANT-LIKE DNA-BINDING DOMAIN PROTEIN-RELATED"/>
    <property type="match status" value="1"/>
</dbReference>
<dbReference type="Proteomes" id="UP000321393">
    <property type="component" value="Unassembled WGS sequence"/>
</dbReference>
<reference evidence="1 2" key="1">
    <citation type="submission" date="2019-08" db="EMBL/GenBank/DDBJ databases">
        <title>Draft genome sequences of two oriental melons (Cucumis melo L. var makuwa).</title>
        <authorList>
            <person name="Kwon S.-Y."/>
        </authorList>
    </citation>
    <scope>NUCLEOTIDE SEQUENCE [LARGE SCALE GENOMIC DNA]</scope>
    <source>
        <strain evidence="2">cv. SW 3</strain>
        <tissue evidence="1">Leaf</tissue>
    </source>
</reference>
<dbReference type="EMBL" id="SSTE01008862">
    <property type="protein sequence ID" value="KAA0054130.1"/>
    <property type="molecule type" value="Genomic_DNA"/>
</dbReference>
<proteinExistence type="predicted"/>
<dbReference type="OrthoDB" id="3255758at2759"/>